<dbReference type="PANTHER" id="PTHR30069">
    <property type="entry name" value="TONB-DEPENDENT OUTER MEMBRANE RECEPTOR"/>
    <property type="match status" value="1"/>
</dbReference>
<keyword evidence="6 8" id="KW-0472">Membrane</keyword>
<evidence type="ECO:0000256" key="5">
    <source>
        <dbReference type="ARBA" id="ARBA00023077"/>
    </source>
</evidence>
<evidence type="ECO:0000256" key="4">
    <source>
        <dbReference type="ARBA" id="ARBA00022692"/>
    </source>
</evidence>
<dbReference type="PROSITE" id="PS52016">
    <property type="entry name" value="TONB_DEPENDENT_REC_3"/>
    <property type="match status" value="1"/>
</dbReference>
<dbReference type="Gene3D" id="2.170.130.10">
    <property type="entry name" value="TonB-dependent receptor, plug domain"/>
    <property type="match status" value="1"/>
</dbReference>
<evidence type="ECO:0000256" key="7">
    <source>
        <dbReference type="ARBA" id="ARBA00023237"/>
    </source>
</evidence>
<evidence type="ECO:0000256" key="2">
    <source>
        <dbReference type="ARBA" id="ARBA00022448"/>
    </source>
</evidence>
<dbReference type="Pfam" id="PF07715">
    <property type="entry name" value="Plug"/>
    <property type="match status" value="1"/>
</dbReference>
<keyword evidence="3 8" id="KW-1134">Transmembrane beta strand</keyword>
<keyword evidence="4 8" id="KW-0812">Transmembrane</keyword>
<evidence type="ECO:0000256" key="6">
    <source>
        <dbReference type="ARBA" id="ARBA00023136"/>
    </source>
</evidence>
<feature type="domain" description="TonB-dependent receptor plug" evidence="12">
    <location>
        <begin position="57"/>
        <end position="165"/>
    </location>
</feature>
<feature type="signal peptide" evidence="10">
    <location>
        <begin position="1"/>
        <end position="34"/>
    </location>
</feature>
<dbReference type="EMBL" id="JBHSGG010000002">
    <property type="protein sequence ID" value="MFC4726879.1"/>
    <property type="molecule type" value="Genomic_DNA"/>
</dbReference>
<dbReference type="SUPFAM" id="SSF56935">
    <property type="entry name" value="Porins"/>
    <property type="match status" value="1"/>
</dbReference>
<comment type="caution">
    <text evidence="13">The sequence shown here is derived from an EMBL/GenBank/DDBJ whole genome shotgun (WGS) entry which is preliminary data.</text>
</comment>
<dbReference type="Pfam" id="PF00593">
    <property type="entry name" value="TonB_dep_Rec_b-barrel"/>
    <property type="match status" value="1"/>
</dbReference>
<evidence type="ECO:0000256" key="3">
    <source>
        <dbReference type="ARBA" id="ARBA00022452"/>
    </source>
</evidence>
<comment type="subcellular location">
    <subcellularLocation>
        <location evidence="1 8">Cell outer membrane</location>
        <topology evidence="1 8">Multi-pass membrane protein</topology>
    </subcellularLocation>
</comment>
<dbReference type="CDD" id="cd01347">
    <property type="entry name" value="ligand_gated_channel"/>
    <property type="match status" value="1"/>
</dbReference>
<keyword evidence="13" id="KW-0675">Receptor</keyword>
<evidence type="ECO:0000256" key="9">
    <source>
        <dbReference type="RuleBase" id="RU003357"/>
    </source>
</evidence>
<name>A0ABV9NHD8_9GAMM</name>
<evidence type="ECO:0000256" key="10">
    <source>
        <dbReference type="SAM" id="SignalP"/>
    </source>
</evidence>
<evidence type="ECO:0000256" key="1">
    <source>
        <dbReference type="ARBA" id="ARBA00004571"/>
    </source>
</evidence>
<dbReference type="InterPro" id="IPR039426">
    <property type="entry name" value="TonB-dep_rcpt-like"/>
</dbReference>
<sequence>MLPNRPFPPSPSLRPARALLALACAAALPAAAQAQSAPPLRLPSVVVSATYTERDTFEVPASIDAEPARRLDRLNVNVSETLNAVPGVLARNRQNYAQDEQISIRGFGARSTFGIRGVRLYTDGIPASMPDGAGQVSHFNLETADRIEVLRGPFSALYGNSSGGVVQIFTADGTATPELRAGIAGGSDGTLRANLNARGVAGDLDYNLGVTHFETDGHRAHSAAQRTSGNGRLRWQLPGGGNLSLVLNTVNIPNALDPLGLGRAQFEQDPRSVAEVATTYNTRKSVSQQQGGLIWEQPLAAAHSLRAMGYYGQRDVFQVLAIPPGAQASPLSQGGVIDLANEYGGGDVRWLWNGQLAGAPLEVAAGVAVDRQRQHRTGYENFVGDALGVVGRLRRDQIDRVESRDLYAQASWTPHPDWTLSAGARRSRIDFDSRDRYITATNPDDSGTADYGQTTPVAGVLWRASPTVHAYAAYGRGFETPTFAELGYRNDGGSGLNLGLAPARTRNAELGVKLRPDAALGMEFAVFRADSRDELAVATNSGGRTTYQNIDRSRRQGAEAALRVDVAPAWQFRTAFTWVDATFESPFLTCTGSPCTTPDTPVAAGQRIPGVAREALFMGLRWQPAETGWQAGLEGRYIGEVPTDDLGRDRADAYAVFALSAGYTLDLPRWRIGTFARVDNLFDRHHAGSVIVNDGNGRYFEPGPGRTFLVGADLRWRAR</sequence>
<gene>
    <name evidence="13" type="ORF">ACFO3Q_01630</name>
</gene>
<dbReference type="Gene3D" id="2.40.170.20">
    <property type="entry name" value="TonB-dependent receptor, beta-barrel domain"/>
    <property type="match status" value="1"/>
</dbReference>
<evidence type="ECO:0000256" key="8">
    <source>
        <dbReference type="PROSITE-ProRule" id="PRU01360"/>
    </source>
</evidence>
<dbReference type="RefSeq" id="WP_377002838.1">
    <property type="nucleotide sequence ID" value="NZ_JBHSGG010000002.1"/>
</dbReference>
<dbReference type="InterPro" id="IPR012910">
    <property type="entry name" value="Plug_dom"/>
</dbReference>
<feature type="domain" description="TonB-dependent receptor-like beta-barrel" evidence="11">
    <location>
        <begin position="232"/>
        <end position="681"/>
    </location>
</feature>
<keyword evidence="10" id="KW-0732">Signal</keyword>
<keyword evidence="7 8" id="KW-0998">Cell outer membrane</keyword>
<organism evidence="13 14">
    <name type="scientific">Coralloluteibacterium thermophilum</name>
    <dbReference type="NCBI Taxonomy" id="2707049"/>
    <lineage>
        <taxon>Bacteria</taxon>
        <taxon>Pseudomonadati</taxon>
        <taxon>Pseudomonadota</taxon>
        <taxon>Gammaproteobacteria</taxon>
        <taxon>Lysobacterales</taxon>
        <taxon>Lysobacteraceae</taxon>
        <taxon>Coralloluteibacterium</taxon>
    </lineage>
</organism>
<comment type="similarity">
    <text evidence="8 9">Belongs to the TonB-dependent receptor family.</text>
</comment>
<feature type="chain" id="PRO_5047342767" evidence="10">
    <location>
        <begin position="35"/>
        <end position="719"/>
    </location>
</feature>
<keyword evidence="5 9" id="KW-0798">TonB box</keyword>
<evidence type="ECO:0000313" key="14">
    <source>
        <dbReference type="Proteomes" id="UP001595892"/>
    </source>
</evidence>
<evidence type="ECO:0000259" key="12">
    <source>
        <dbReference type="Pfam" id="PF07715"/>
    </source>
</evidence>
<keyword evidence="14" id="KW-1185">Reference proteome</keyword>
<keyword evidence="2 8" id="KW-0813">Transport</keyword>
<accession>A0ABV9NHD8</accession>
<reference evidence="14" key="1">
    <citation type="journal article" date="2019" name="Int. J. Syst. Evol. Microbiol.">
        <title>The Global Catalogue of Microorganisms (GCM) 10K type strain sequencing project: providing services to taxonomists for standard genome sequencing and annotation.</title>
        <authorList>
            <consortium name="The Broad Institute Genomics Platform"/>
            <consortium name="The Broad Institute Genome Sequencing Center for Infectious Disease"/>
            <person name="Wu L."/>
            <person name="Ma J."/>
        </authorList>
    </citation>
    <scope>NUCLEOTIDE SEQUENCE [LARGE SCALE GENOMIC DNA]</scope>
    <source>
        <strain evidence="14">CGMCC 1.13574</strain>
    </source>
</reference>
<evidence type="ECO:0000259" key="11">
    <source>
        <dbReference type="Pfam" id="PF00593"/>
    </source>
</evidence>
<dbReference type="Proteomes" id="UP001595892">
    <property type="component" value="Unassembled WGS sequence"/>
</dbReference>
<proteinExistence type="inferred from homology"/>
<dbReference type="InterPro" id="IPR000531">
    <property type="entry name" value="Beta-barrel_TonB"/>
</dbReference>
<protein>
    <submittedName>
        <fullName evidence="13">TonB-dependent receptor family protein</fullName>
    </submittedName>
</protein>
<dbReference type="InterPro" id="IPR037066">
    <property type="entry name" value="Plug_dom_sf"/>
</dbReference>
<dbReference type="PANTHER" id="PTHR30069:SF28">
    <property type="entry name" value="TONB-DEPENDENT RECEPTOR YNCD-RELATED"/>
    <property type="match status" value="1"/>
</dbReference>
<evidence type="ECO:0000313" key="13">
    <source>
        <dbReference type="EMBL" id="MFC4726879.1"/>
    </source>
</evidence>
<dbReference type="InterPro" id="IPR036942">
    <property type="entry name" value="Beta-barrel_TonB_sf"/>
</dbReference>